<evidence type="ECO:0000256" key="2">
    <source>
        <dbReference type="ARBA" id="ARBA00022840"/>
    </source>
</evidence>
<dbReference type="EMBL" id="FTOA01000001">
    <property type="protein sequence ID" value="SIS40576.1"/>
    <property type="molecule type" value="Genomic_DNA"/>
</dbReference>
<dbReference type="GO" id="GO:0005524">
    <property type="term" value="F:ATP binding"/>
    <property type="evidence" value="ECO:0007669"/>
    <property type="project" value="UniProtKB-KW"/>
</dbReference>
<dbReference type="InterPro" id="IPR017871">
    <property type="entry name" value="ABC_transporter-like_CS"/>
</dbReference>
<dbReference type="PANTHER" id="PTHR43119">
    <property type="entry name" value="ABC TRANSPORT PROTEIN ATP-BINDING COMPONENT-RELATED"/>
    <property type="match status" value="1"/>
</dbReference>
<reference evidence="4 5" key="1">
    <citation type="submission" date="2017-01" db="EMBL/GenBank/DDBJ databases">
        <authorList>
            <person name="Mah S.A."/>
            <person name="Swanson W.J."/>
            <person name="Moy G.W."/>
            <person name="Vacquier V.D."/>
        </authorList>
    </citation>
    <scope>NUCLEOTIDE SEQUENCE [LARGE SCALE GENOMIC DNA]</scope>
    <source>
        <strain evidence="4 5">DSM 11589</strain>
    </source>
</reference>
<organism evidence="4 5">
    <name type="scientific">Insolitispirillum peregrinum</name>
    <dbReference type="NCBI Taxonomy" id="80876"/>
    <lineage>
        <taxon>Bacteria</taxon>
        <taxon>Pseudomonadati</taxon>
        <taxon>Pseudomonadota</taxon>
        <taxon>Alphaproteobacteria</taxon>
        <taxon>Rhodospirillales</taxon>
        <taxon>Novispirillaceae</taxon>
        <taxon>Insolitispirillum</taxon>
    </lineage>
</organism>
<name>A0A1N7IU82_9PROT</name>
<dbReference type="PROSITE" id="PS00211">
    <property type="entry name" value="ABC_TRANSPORTER_1"/>
    <property type="match status" value="1"/>
</dbReference>
<evidence type="ECO:0000256" key="1">
    <source>
        <dbReference type="ARBA" id="ARBA00022741"/>
    </source>
</evidence>
<accession>A0A1N7IU82</accession>
<dbReference type="Pfam" id="PF00005">
    <property type="entry name" value="ABC_tran"/>
    <property type="match status" value="1"/>
</dbReference>
<dbReference type="PROSITE" id="PS50893">
    <property type="entry name" value="ABC_TRANSPORTER_2"/>
    <property type="match status" value="1"/>
</dbReference>
<dbReference type="InterPro" id="IPR003439">
    <property type="entry name" value="ABC_transporter-like_ATP-bd"/>
</dbReference>
<dbReference type="SUPFAM" id="SSF52540">
    <property type="entry name" value="P-loop containing nucleoside triphosphate hydrolases"/>
    <property type="match status" value="1"/>
</dbReference>
<keyword evidence="1" id="KW-0547">Nucleotide-binding</keyword>
<dbReference type="InterPro" id="IPR003593">
    <property type="entry name" value="AAA+_ATPase"/>
</dbReference>
<gene>
    <name evidence="4" type="ORF">SAMN05421779_101614</name>
</gene>
<dbReference type="STRING" id="80876.SAMN05421779_101614"/>
<dbReference type="Proteomes" id="UP000185678">
    <property type="component" value="Unassembled WGS sequence"/>
</dbReference>
<evidence type="ECO:0000259" key="3">
    <source>
        <dbReference type="PROSITE" id="PS50893"/>
    </source>
</evidence>
<dbReference type="GO" id="GO:0016887">
    <property type="term" value="F:ATP hydrolysis activity"/>
    <property type="evidence" value="ECO:0007669"/>
    <property type="project" value="InterPro"/>
</dbReference>
<evidence type="ECO:0000313" key="4">
    <source>
        <dbReference type="EMBL" id="SIS40576.1"/>
    </source>
</evidence>
<dbReference type="PANTHER" id="PTHR43119:SF1">
    <property type="entry name" value="ABC TRANSPORTER DOMAIN-CONTAINING PROTEIN"/>
    <property type="match status" value="1"/>
</dbReference>
<dbReference type="OrthoDB" id="9802264at2"/>
<dbReference type="InterPro" id="IPR027417">
    <property type="entry name" value="P-loop_NTPase"/>
</dbReference>
<proteinExistence type="predicted"/>
<dbReference type="RefSeq" id="WP_076398687.1">
    <property type="nucleotide sequence ID" value="NZ_FTOA01000001.1"/>
</dbReference>
<evidence type="ECO:0000313" key="5">
    <source>
        <dbReference type="Proteomes" id="UP000185678"/>
    </source>
</evidence>
<keyword evidence="2" id="KW-0067">ATP-binding</keyword>
<keyword evidence="5" id="KW-1185">Reference proteome</keyword>
<dbReference type="SMART" id="SM00382">
    <property type="entry name" value="AAA"/>
    <property type="match status" value="1"/>
</dbReference>
<sequence length="213" mass="23130">MPPLLKLEALAPLVQSPLHPEGASFEVRAGTTVAIMGPSGCGKSRLLRTIADLEPSSGTVWLNGQEKKTIPAPLWRRRVVYCAAESGWWADRVGDHFQPSVRLTMALEAVGLPAEAMEWSVPRLSSGERQRLALLRALTLPSEDGEGRVYLLDEPTAALDPDSTLRVEALLRTVLSPSCAVLMITHHREQAARLANRLLCFDAGRLVAKALAP</sequence>
<dbReference type="AlphaFoldDB" id="A0A1N7IU82"/>
<protein>
    <submittedName>
        <fullName evidence="4">ABC transporter</fullName>
    </submittedName>
</protein>
<feature type="domain" description="ABC transporter" evidence="3">
    <location>
        <begin position="5"/>
        <end position="211"/>
    </location>
</feature>
<dbReference type="Gene3D" id="3.40.50.300">
    <property type="entry name" value="P-loop containing nucleotide triphosphate hydrolases"/>
    <property type="match status" value="1"/>
</dbReference>